<dbReference type="Gene3D" id="3.40.50.720">
    <property type="entry name" value="NAD(P)-binding Rossmann-like Domain"/>
    <property type="match status" value="1"/>
</dbReference>
<comment type="caution">
    <text evidence="7">Lacks conserved residue(s) required for the propagation of feature annotation.</text>
</comment>
<dbReference type="InterPro" id="IPR003781">
    <property type="entry name" value="CoA-bd"/>
</dbReference>
<evidence type="ECO:0000256" key="5">
    <source>
        <dbReference type="ARBA" id="ARBA00050563"/>
    </source>
</evidence>
<dbReference type="InterPro" id="IPR033847">
    <property type="entry name" value="Citrt_syn/SCS-alpha_CS"/>
</dbReference>
<dbReference type="PIRSF" id="PIRSF001553">
    <property type="entry name" value="SucCS_alpha"/>
    <property type="match status" value="1"/>
</dbReference>
<dbReference type="PANTHER" id="PTHR11117">
    <property type="entry name" value="SUCCINYL-COA LIGASE SUBUNIT ALPHA"/>
    <property type="match status" value="1"/>
</dbReference>
<evidence type="ECO:0000256" key="10">
    <source>
        <dbReference type="RuleBase" id="RU000699"/>
    </source>
</evidence>
<dbReference type="InterPro" id="IPR017440">
    <property type="entry name" value="Cit_synth/succinyl-CoA_lig_AS"/>
</dbReference>
<evidence type="ECO:0000256" key="8">
    <source>
        <dbReference type="PIRSR" id="PIRSR001553-1"/>
    </source>
</evidence>
<dbReference type="InterPro" id="IPR005811">
    <property type="entry name" value="SUCC_ACL_C"/>
</dbReference>
<comment type="pathway">
    <text evidence="1 7 10">Carbohydrate metabolism; tricarboxylic acid cycle; succinate from succinyl-CoA (ligase route): step 1/1.</text>
</comment>
<keyword evidence="3 7" id="KW-0436">Ligase</keyword>
<dbReference type="InterPro" id="IPR036291">
    <property type="entry name" value="NAD(P)-bd_dom_sf"/>
</dbReference>
<dbReference type="PROSITE" id="PS00399">
    <property type="entry name" value="SUCCINYL_COA_LIG_2"/>
    <property type="match status" value="1"/>
</dbReference>
<evidence type="ECO:0000256" key="7">
    <source>
        <dbReference type="HAMAP-Rule" id="MF_01988"/>
    </source>
</evidence>
<evidence type="ECO:0000256" key="3">
    <source>
        <dbReference type="ARBA" id="ARBA00022598"/>
    </source>
</evidence>
<dbReference type="EMBL" id="CAADFF010000054">
    <property type="protein sequence ID" value="VFJ94125.1"/>
    <property type="molecule type" value="Genomic_DNA"/>
</dbReference>
<dbReference type="NCBIfam" id="NF004230">
    <property type="entry name" value="PRK05678.1"/>
    <property type="match status" value="1"/>
</dbReference>
<evidence type="ECO:0000256" key="6">
    <source>
        <dbReference type="ARBA" id="ARBA00052891"/>
    </source>
</evidence>
<dbReference type="GO" id="GO:0004775">
    <property type="term" value="F:succinate-CoA ligase (ADP-forming) activity"/>
    <property type="evidence" value="ECO:0007669"/>
    <property type="project" value="UniProtKB-UniRule"/>
</dbReference>
<name>A0A450UNM5_9GAMM</name>
<dbReference type="PRINTS" id="PR01798">
    <property type="entry name" value="SCOASYNTHASE"/>
</dbReference>
<dbReference type="PANTHER" id="PTHR11117:SF2">
    <property type="entry name" value="SUCCINATE--COA LIGASE [ADP_GDP-FORMING] SUBUNIT ALPHA, MITOCHONDRIAL"/>
    <property type="match status" value="1"/>
</dbReference>
<dbReference type="GO" id="GO:0004776">
    <property type="term" value="F:succinate-CoA ligase (GDP-forming) activity"/>
    <property type="evidence" value="ECO:0007669"/>
    <property type="project" value="TreeGrafter"/>
</dbReference>
<evidence type="ECO:0000313" key="12">
    <source>
        <dbReference type="EMBL" id="VFJ94125.1"/>
    </source>
</evidence>
<feature type="binding site" evidence="7">
    <location>
        <begin position="17"/>
        <end position="20"/>
    </location>
    <ligand>
        <name>CoA</name>
        <dbReference type="ChEBI" id="CHEBI:57287"/>
    </ligand>
</feature>
<comment type="catalytic activity">
    <reaction evidence="5">
        <text>succinate + ATP + CoA = succinyl-CoA + ADP + phosphate</text>
        <dbReference type="Rhea" id="RHEA:17661"/>
        <dbReference type="ChEBI" id="CHEBI:30031"/>
        <dbReference type="ChEBI" id="CHEBI:30616"/>
        <dbReference type="ChEBI" id="CHEBI:43474"/>
        <dbReference type="ChEBI" id="CHEBI:57287"/>
        <dbReference type="ChEBI" id="CHEBI:57292"/>
        <dbReference type="ChEBI" id="CHEBI:456216"/>
        <dbReference type="EC" id="6.2.1.5"/>
    </reaction>
    <physiologicalReaction direction="right-to-left" evidence="5">
        <dbReference type="Rhea" id="RHEA:17663"/>
    </physiologicalReaction>
</comment>
<dbReference type="AlphaFoldDB" id="A0A450UNM5"/>
<keyword evidence="4 7" id="KW-0547">Nucleotide-binding</keyword>
<feature type="binding site" evidence="7">
    <location>
        <position position="160"/>
    </location>
    <ligand>
        <name>substrate</name>
        <note>ligand shared with subunit beta</note>
    </ligand>
</feature>
<dbReference type="EC" id="6.2.1.5" evidence="7"/>
<evidence type="ECO:0000256" key="1">
    <source>
        <dbReference type="ARBA" id="ARBA00005064"/>
    </source>
</evidence>
<dbReference type="FunFam" id="3.40.50.261:FF:000002">
    <property type="entry name" value="Succinate--CoA ligase [ADP-forming] subunit alpha"/>
    <property type="match status" value="1"/>
</dbReference>
<dbReference type="GO" id="GO:0009361">
    <property type="term" value="C:succinate-CoA ligase complex (ADP-forming)"/>
    <property type="evidence" value="ECO:0007669"/>
    <property type="project" value="TreeGrafter"/>
</dbReference>
<dbReference type="NCBIfam" id="TIGR01019">
    <property type="entry name" value="sucCoAalpha"/>
    <property type="match status" value="1"/>
</dbReference>
<dbReference type="GO" id="GO:0000166">
    <property type="term" value="F:nucleotide binding"/>
    <property type="evidence" value="ECO:0007669"/>
    <property type="project" value="UniProtKB-KW"/>
</dbReference>
<dbReference type="InterPro" id="IPR005810">
    <property type="entry name" value="CoA_lig_alpha"/>
</dbReference>
<feature type="active site" description="Tele-phosphohistidine intermediate" evidence="7 8">
    <location>
        <position position="248"/>
    </location>
</feature>
<dbReference type="InterPro" id="IPR016102">
    <property type="entry name" value="Succinyl-CoA_synth-like"/>
</dbReference>
<protein>
    <recommendedName>
        <fullName evidence="7">Succinate--CoA ligase [ADP-forming] subunit alpha</fullName>
        <ecNumber evidence="7">6.2.1.5</ecNumber>
    </recommendedName>
    <alternativeName>
        <fullName evidence="7">Succinyl-CoA synthetase subunit alpha</fullName>
        <shortName evidence="7">SCS-alpha</shortName>
    </alternativeName>
</protein>
<feature type="domain" description="CoA-binding" evidence="11">
    <location>
        <begin position="4"/>
        <end position="100"/>
    </location>
</feature>
<dbReference type="PROSITE" id="PS01216">
    <property type="entry name" value="SUCCINYL_COA_LIG_1"/>
    <property type="match status" value="1"/>
</dbReference>
<evidence type="ECO:0000259" key="11">
    <source>
        <dbReference type="SMART" id="SM00881"/>
    </source>
</evidence>
<dbReference type="SUPFAM" id="SSF52210">
    <property type="entry name" value="Succinyl-CoA synthetase domains"/>
    <property type="match status" value="1"/>
</dbReference>
<dbReference type="Pfam" id="PF02629">
    <property type="entry name" value="CoA_binding"/>
    <property type="match status" value="1"/>
</dbReference>
<dbReference type="SMART" id="SM00881">
    <property type="entry name" value="CoA_binding"/>
    <property type="match status" value="1"/>
</dbReference>
<comment type="function">
    <text evidence="7 10">Succinyl-CoA synthetase functions in the citric acid cycle (TCA), coupling the hydrolysis of succinyl-CoA to the synthesis of either ATP or GTP and thus represents the only step of substrate-level phosphorylation in the TCA. The alpha subunit of the enzyme binds the substrates coenzyme A and phosphate, while succinate binding and nucleotide specificity is provided by the beta subunit.</text>
</comment>
<organism evidence="12">
    <name type="scientific">Candidatus Kentrum sp. LFY</name>
    <dbReference type="NCBI Taxonomy" id="2126342"/>
    <lineage>
        <taxon>Bacteria</taxon>
        <taxon>Pseudomonadati</taxon>
        <taxon>Pseudomonadota</taxon>
        <taxon>Gammaproteobacteria</taxon>
        <taxon>Candidatus Kentrum</taxon>
    </lineage>
</organism>
<dbReference type="Pfam" id="PF00549">
    <property type="entry name" value="Ligase_CoA"/>
    <property type="match status" value="1"/>
</dbReference>
<dbReference type="UniPathway" id="UPA00223">
    <property type="reaction ID" value="UER00999"/>
</dbReference>
<keyword evidence="2 7" id="KW-0816">Tricarboxylic acid cycle</keyword>
<dbReference type="HAMAP" id="MF_01988">
    <property type="entry name" value="Succ_CoA_alpha"/>
    <property type="match status" value="1"/>
</dbReference>
<dbReference type="GO" id="GO:0006099">
    <property type="term" value="P:tricarboxylic acid cycle"/>
    <property type="evidence" value="ECO:0007669"/>
    <property type="project" value="UniProtKB-UniRule"/>
</dbReference>
<gene>
    <name evidence="7" type="primary">sucD</name>
    <name evidence="12" type="ORF">BECKLFY1418B_GA0070995_10544</name>
</gene>
<dbReference type="FunFam" id="3.40.50.720:FF:000002">
    <property type="entry name" value="Succinate--CoA ligase [ADP-forming] subunit alpha"/>
    <property type="match status" value="1"/>
</dbReference>
<evidence type="ECO:0000256" key="9">
    <source>
        <dbReference type="RuleBase" id="RU000677"/>
    </source>
</evidence>
<comment type="similarity">
    <text evidence="7 9">Belongs to the succinate/malate CoA ligase alpha subunit family.</text>
</comment>
<dbReference type="SUPFAM" id="SSF51735">
    <property type="entry name" value="NAD(P)-binding Rossmann-fold domains"/>
    <property type="match status" value="1"/>
</dbReference>
<sequence>MSIFVDKNTKVIVQGFTGKQGTFHTEQALAYGTNIVGGVTPGRGGQTHLGLPVFDTVHDAVKKTGATASVVYVPPGFAGDTILEAADAGIGIVVCITEGIPVLDMLTVKATLANYPNTRLVGPNCPGVITPGECKIGIMPGHIHKPGSVGVVSRSGTLTYEAVHQTTVVGLGQSTCVGIGGDPLNGTNFIDCLAGFQEDDKTKGIIMVGEIGGSAEEDAAEFIKQNVSKPVVAYIAGVTAPPGRRMGHAGAIISGGKGTADAKFEALESAGVRTVRSPAEMGEAILDRLGA</sequence>
<proteinExistence type="inferred from homology"/>
<reference evidence="12" key="1">
    <citation type="submission" date="2019-02" db="EMBL/GenBank/DDBJ databases">
        <authorList>
            <person name="Gruber-Vodicka R. H."/>
            <person name="Seah K. B. B."/>
        </authorList>
    </citation>
    <scope>NUCLEOTIDE SEQUENCE</scope>
    <source>
        <strain evidence="12">BECK_M7</strain>
    </source>
</reference>
<evidence type="ECO:0000256" key="2">
    <source>
        <dbReference type="ARBA" id="ARBA00022532"/>
    </source>
</evidence>
<feature type="binding site" evidence="7">
    <location>
        <begin position="96"/>
        <end position="98"/>
    </location>
    <ligand>
        <name>CoA</name>
        <dbReference type="ChEBI" id="CHEBI:57287"/>
    </ligand>
</feature>
<evidence type="ECO:0000256" key="4">
    <source>
        <dbReference type="ARBA" id="ARBA00022741"/>
    </source>
</evidence>
<comment type="subunit">
    <text evidence="7 10">Heterotetramer of two alpha and two beta subunits.</text>
</comment>
<comment type="catalytic activity">
    <reaction evidence="6">
        <text>GTP + succinate + CoA = succinyl-CoA + GDP + phosphate</text>
        <dbReference type="Rhea" id="RHEA:22120"/>
        <dbReference type="ChEBI" id="CHEBI:30031"/>
        <dbReference type="ChEBI" id="CHEBI:37565"/>
        <dbReference type="ChEBI" id="CHEBI:43474"/>
        <dbReference type="ChEBI" id="CHEBI:57287"/>
        <dbReference type="ChEBI" id="CHEBI:57292"/>
        <dbReference type="ChEBI" id="CHEBI:58189"/>
    </reaction>
    <physiologicalReaction direction="right-to-left" evidence="6">
        <dbReference type="Rhea" id="RHEA:22122"/>
    </physiologicalReaction>
</comment>
<dbReference type="Gene3D" id="3.40.50.261">
    <property type="entry name" value="Succinyl-CoA synthetase domains"/>
    <property type="match status" value="1"/>
</dbReference>
<accession>A0A450UNM5</accession>